<keyword evidence="4" id="KW-1185">Reference proteome</keyword>
<accession>A0A3P7LZC9</accession>
<dbReference type="SUPFAM" id="SSF54631">
    <property type="entry name" value="CBS-domain pair"/>
    <property type="match status" value="1"/>
</dbReference>
<protein>
    <recommendedName>
        <fullName evidence="5">CBS domain-containing protein</fullName>
    </recommendedName>
</protein>
<dbReference type="PANTHER" id="PTHR13780">
    <property type="entry name" value="AMP-ACTIVATED PROTEIN KINASE, GAMMA REGULATORY SUBUNIT"/>
    <property type="match status" value="1"/>
</dbReference>
<dbReference type="Gene3D" id="3.10.580.10">
    <property type="entry name" value="CBS-domain"/>
    <property type="match status" value="1"/>
</dbReference>
<gene>
    <name evidence="3" type="ORF">DILT_LOCUS11259</name>
</gene>
<dbReference type="InterPro" id="IPR050511">
    <property type="entry name" value="AMPK_gamma/SDS23_families"/>
</dbReference>
<organism evidence="3 4">
    <name type="scientific">Dibothriocephalus latus</name>
    <name type="common">Fish tapeworm</name>
    <name type="synonym">Diphyllobothrium latum</name>
    <dbReference type="NCBI Taxonomy" id="60516"/>
    <lineage>
        <taxon>Eukaryota</taxon>
        <taxon>Metazoa</taxon>
        <taxon>Spiralia</taxon>
        <taxon>Lophotrochozoa</taxon>
        <taxon>Platyhelminthes</taxon>
        <taxon>Cestoda</taxon>
        <taxon>Eucestoda</taxon>
        <taxon>Diphyllobothriidea</taxon>
        <taxon>Diphyllobothriidae</taxon>
        <taxon>Dibothriocephalus</taxon>
    </lineage>
</organism>
<evidence type="ECO:0000256" key="1">
    <source>
        <dbReference type="ARBA" id="ARBA00022737"/>
    </source>
</evidence>
<dbReference type="EMBL" id="UYRU01062479">
    <property type="protein sequence ID" value="VDN15428.1"/>
    <property type="molecule type" value="Genomic_DNA"/>
</dbReference>
<evidence type="ECO:0000256" key="2">
    <source>
        <dbReference type="ARBA" id="ARBA00023122"/>
    </source>
</evidence>
<proteinExistence type="predicted"/>
<evidence type="ECO:0008006" key="5">
    <source>
        <dbReference type="Google" id="ProtNLM"/>
    </source>
</evidence>
<dbReference type="InterPro" id="IPR046342">
    <property type="entry name" value="CBS_dom_sf"/>
</dbReference>
<keyword evidence="2" id="KW-0129">CBS domain</keyword>
<evidence type="ECO:0000313" key="4">
    <source>
        <dbReference type="Proteomes" id="UP000281553"/>
    </source>
</evidence>
<name>A0A3P7LZC9_DIBLA</name>
<dbReference type="AlphaFoldDB" id="A0A3P7LZC9"/>
<keyword evidence="1" id="KW-0677">Repeat</keyword>
<dbReference type="Proteomes" id="UP000281553">
    <property type="component" value="Unassembled WGS sequence"/>
</dbReference>
<dbReference type="OrthoDB" id="6264143at2759"/>
<sequence length="216" mass="23896">MNEVRLGGDAINLSYYLLFSSAFQKSLDGDDLYISRGMDSFDEESAFPVFFKHSTCYDIMPKSAKLLILDSTLPIRKAIQSLTDHVLDAAPVWSSRLQTYTHLLTQDLCLRLLAQVFPNEKSDSTDGAPPSERNPGADMSYWEGKTLGSVLTEVQQQVVVPPPRHVIIADLAGSGNLLGILTSDRLLAYLRVRMRSLPNPSLLRVSDLSFAVGLIH</sequence>
<reference evidence="3 4" key="1">
    <citation type="submission" date="2018-11" db="EMBL/GenBank/DDBJ databases">
        <authorList>
            <consortium name="Pathogen Informatics"/>
        </authorList>
    </citation>
    <scope>NUCLEOTIDE SEQUENCE [LARGE SCALE GENOMIC DNA]</scope>
</reference>
<evidence type="ECO:0000313" key="3">
    <source>
        <dbReference type="EMBL" id="VDN15428.1"/>
    </source>
</evidence>